<evidence type="ECO:0000256" key="2">
    <source>
        <dbReference type="ARBA" id="ARBA00022552"/>
    </source>
</evidence>
<dbReference type="Proteomes" id="UP000002051">
    <property type="component" value="Chromosome 8"/>
</dbReference>
<gene>
    <name evidence="4" type="primary">11409247</name>
    <name evidence="3" type="ordered locus">MTR_8g043410</name>
</gene>
<protein>
    <submittedName>
        <fullName evidence="3">Pre-rRNA-processing protein TSR2, motif protein</fullName>
    </submittedName>
</protein>
<reference evidence="3 5" key="1">
    <citation type="journal article" date="2011" name="Nature">
        <title>The Medicago genome provides insight into the evolution of rhizobial symbioses.</title>
        <authorList>
            <person name="Young N.D."/>
            <person name="Debelle F."/>
            <person name="Oldroyd G.E."/>
            <person name="Geurts R."/>
            <person name="Cannon S.B."/>
            <person name="Udvardi M.K."/>
            <person name="Benedito V.A."/>
            <person name="Mayer K.F."/>
            <person name="Gouzy J."/>
            <person name="Schoof H."/>
            <person name="Van de Peer Y."/>
            <person name="Proost S."/>
            <person name="Cook D.R."/>
            <person name="Meyers B.C."/>
            <person name="Spannagl M."/>
            <person name="Cheung F."/>
            <person name="De Mita S."/>
            <person name="Krishnakumar V."/>
            <person name="Gundlach H."/>
            <person name="Zhou S."/>
            <person name="Mudge J."/>
            <person name="Bharti A.K."/>
            <person name="Murray J.D."/>
            <person name="Naoumkina M.A."/>
            <person name="Rosen B."/>
            <person name="Silverstein K.A."/>
            <person name="Tang H."/>
            <person name="Rombauts S."/>
            <person name="Zhao P.X."/>
            <person name="Zhou P."/>
            <person name="Barbe V."/>
            <person name="Bardou P."/>
            <person name="Bechner M."/>
            <person name="Bellec A."/>
            <person name="Berger A."/>
            <person name="Berges H."/>
            <person name="Bidwell S."/>
            <person name="Bisseling T."/>
            <person name="Choisne N."/>
            <person name="Couloux A."/>
            <person name="Denny R."/>
            <person name="Deshpande S."/>
            <person name="Dai X."/>
            <person name="Doyle J.J."/>
            <person name="Dudez A.M."/>
            <person name="Farmer A.D."/>
            <person name="Fouteau S."/>
            <person name="Franken C."/>
            <person name="Gibelin C."/>
            <person name="Gish J."/>
            <person name="Goldstein S."/>
            <person name="Gonzalez A.J."/>
            <person name="Green P.J."/>
            <person name="Hallab A."/>
            <person name="Hartog M."/>
            <person name="Hua A."/>
            <person name="Humphray S.J."/>
            <person name="Jeong D.H."/>
            <person name="Jing Y."/>
            <person name="Jocker A."/>
            <person name="Kenton S.M."/>
            <person name="Kim D.J."/>
            <person name="Klee K."/>
            <person name="Lai H."/>
            <person name="Lang C."/>
            <person name="Lin S."/>
            <person name="Macmil S.L."/>
            <person name="Magdelenat G."/>
            <person name="Matthews L."/>
            <person name="McCorrison J."/>
            <person name="Monaghan E.L."/>
            <person name="Mun J.H."/>
            <person name="Najar F.Z."/>
            <person name="Nicholson C."/>
            <person name="Noirot C."/>
            <person name="O'Bleness M."/>
            <person name="Paule C.R."/>
            <person name="Poulain J."/>
            <person name="Prion F."/>
            <person name="Qin B."/>
            <person name="Qu C."/>
            <person name="Retzel E.F."/>
            <person name="Riddle C."/>
            <person name="Sallet E."/>
            <person name="Samain S."/>
            <person name="Samson N."/>
            <person name="Sanders I."/>
            <person name="Saurat O."/>
            <person name="Scarpelli C."/>
            <person name="Schiex T."/>
            <person name="Segurens B."/>
            <person name="Severin A.J."/>
            <person name="Sherrier D.J."/>
            <person name="Shi R."/>
            <person name="Sims S."/>
            <person name="Singer S.R."/>
            <person name="Sinharoy S."/>
            <person name="Sterck L."/>
            <person name="Viollet A."/>
            <person name="Wang B.B."/>
            <person name="Wang K."/>
            <person name="Wang M."/>
            <person name="Wang X."/>
            <person name="Warfsmann J."/>
            <person name="Weissenbach J."/>
            <person name="White D.D."/>
            <person name="White J.D."/>
            <person name="Wiley G.B."/>
            <person name="Wincker P."/>
            <person name="Xing Y."/>
            <person name="Yang L."/>
            <person name="Yao Z."/>
            <person name="Ying F."/>
            <person name="Zhai J."/>
            <person name="Zhou L."/>
            <person name="Zuber A."/>
            <person name="Denarie J."/>
            <person name="Dixon R.A."/>
            <person name="May G.D."/>
            <person name="Schwartz D.C."/>
            <person name="Rogers J."/>
            <person name="Quetier F."/>
            <person name="Town C.D."/>
            <person name="Roe B.A."/>
        </authorList>
    </citation>
    <scope>NUCLEOTIDE SEQUENCE [LARGE SCALE GENOMIC DNA]</scope>
    <source>
        <strain evidence="3">A17</strain>
        <strain evidence="4 5">cv. Jemalong A17</strain>
    </source>
</reference>
<dbReference type="eggNOG" id="KOG4032">
    <property type="taxonomic scope" value="Eukaryota"/>
</dbReference>
<dbReference type="GO" id="GO:0005634">
    <property type="term" value="C:nucleus"/>
    <property type="evidence" value="ECO:0000318"/>
    <property type="project" value="GO_Central"/>
</dbReference>
<reference evidence="4" key="3">
    <citation type="submission" date="2015-04" db="UniProtKB">
        <authorList>
            <consortium name="EnsemblPlants"/>
        </authorList>
    </citation>
    <scope>IDENTIFICATION</scope>
    <source>
        <strain evidence="4">cv. Jemalong A17</strain>
    </source>
</reference>
<evidence type="ECO:0000313" key="4">
    <source>
        <dbReference type="EnsemblPlants" id="AET02564"/>
    </source>
</evidence>
<dbReference type="PaxDb" id="3880-AET02564"/>
<dbReference type="PANTHER" id="PTHR21250">
    <property type="entry name" value="PRE-RRNA-PROCESSING PROTEIN TSR2 HOMOLOG"/>
    <property type="match status" value="1"/>
</dbReference>
<sequence>MVNRRVLQGESLKAFNEGIDYVFNHWDALQNSIYYHRGGDNSHLKAKRLIDDVRDWFIQSNDPLHIDDLKGFINERLLVDFNLQIADGSDEHIAVELMVTHEDCLNGNFMTIEFPREANRNPNFYPSMEEVN</sequence>
<comment type="similarity">
    <text evidence="1">Belongs to the TSR2 family.</text>
</comment>
<proteinExistence type="inferred from homology"/>
<evidence type="ECO:0000313" key="3">
    <source>
        <dbReference type="EMBL" id="AET02564.2"/>
    </source>
</evidence>
<accession>A0A0C3XZX2</accession>
<dbReference type="STRING" id="3880.G7LJ78"/>
<dbReference type="EnsemblPlants" id="AET02564">
    <property type="protein sequence ID" value="AET02564"/>
    <property type="gene ID" value="MTR_8g043410"/>
</dbReference>
<dbReference type="Pfam" id="PF10273">
    <property type="entry name" value="WGG"/>
    <property type="match status" value="1"/>
</dbReference>
<dbReference type="AlphaFoldDB" id="G7LJ78"/>
<evidence type="ECO:0000256" key="1">
    <source>
        <dbReference type="ARBA" id="ARBA00006524"/>
    </source>
</evidence>
<accession>G7LJ78</accession>
<dbReference type="HOGENOM" id="CLU_074896_1_0_1"/>
<dbReference type="KEGG" id="mtr:11409247"/>
<keyword evidence="2" id="KW-0698">rRNA processing</keyword>
<dbReference type="GO" id="GO:0000462">
    <property type="term" value="P:maturation of SSU-rRNA from tricistronic rRNA transcript (SSU-rRNA, 5.8S rRNA, LSU-rRNA)"/>
    <property type="evidence" value="ECO:0000318"/>
    <property type="project" value="GO_Central"/>
</dbReference>
<organism evidence="3 5">
    <name type="scientific">Medicago truncatula</name>
    <name type="common">Barrel medic</name>
    <name type="synonym">Medicago tribuloides</name>
    <dbReference type="NCBI Taxonomy" id="3880"/>
    <lineage>
        <taxon>Eukaryota</taxon>
        <taxon>Viridiplantae</taxon>
        <taxon>Streptophyta</taxon>
        <taxon>Embryophyta</taxon>
        <taxon>Tracheophyta</taxon>
        <taxon>Spermatophyta</taxon>
        <taxon>Magnoliopsida</taxon>
        <taxon>eudicotyledons</taxon>
        <taxon>Gunneridae</taxon>
        <taxon>Pentapetalae</taxon>
        <taxon>rosids</taxon>
        <taxon>fabids</taxon>
        <taxon>Fabales</taxon>
        <taxon>Fabaceae</taxon>
        <taxon>Papilionoideae</taxon>
        <taxon>50 kb inversion clade</taxon>
        <taxon>NPAAA clade</taxon>
        <taxon>Hologalegina</taxon>
        <taxon>IRL clade</taxon>
        <taxon>Trifolieae</taxon>
        <taxon>Medicago</taxon>
    </lineage>
</organism>
<dbReference type="EMBL" id="CM001224">
    <property type="protein sequence ID" value="AET02564.2"/>
    <property type="molecule type" value="Genomic_DNA"/>
</dbReference>
<keyword evidence="5" id="KW-1185">Reference proteome</keyword>
<dbReference type="InterPro" id="IPR019398">
    <property type="entry name" value="Pre-rRNA_process_TSR2"/>
</dbReference>
<dbReference type="OrthoDB" id="1406553at2759"/>
<reference evidence="3 5" key="2">
    <citation type="journal article" date="2014" name="BMC Genomics">
        <title>An improved genome release (version Mt4.0) for the model legume Medicago truncatula.</title>
        <authorList>
            <person name="Tang H."/>
            <person name="Krishnakumar V."/>
            <person name="Bidwell S."/>
            <person name="Rosen B."/>
            <person name="Chan A."/>
            <person name="Zhou S."/>
            <person name="Gentzbittel L."/>
            <person name="Childs K.L."/>
            <person name="Yandell M."/>
            <person name="Gundlach H."/>
            <person name="Mayer K.F."/>
            <person name="Schwartz D.C."/>
            <person name="Town C.D."/>
        </authorList>
    </citation>
    <scope>GENOME REANNOTATION</scope>
    <source>
        <strain evidence="4 5">cv. Jemalong A17</strain>
    </source>
</reference>
<evidence type="ECO:0000313" key="5">
    <source>
        <dbReference type="Proteomes" id="UP000002051"/>
    </source>
</evidence>
<name>G7LJ78_MEDTR</name>